<reference evidence="3" key="1">
    <citation type="submission" date="2025-08" db="UniProtKB">
        <authorList>
            <consortium name="RefSeq"/>
        </authorList>
    </citation>
    <scope>IDENTIFICATION</scope>
    <source>
        <tissue evidence="3">Fruit stalk</tissue>
    </source>
</reference>
<evidence type="ECO:0000313" key="2">
    <source>
        <dbReference type="Proteomes" id="UP000515121"/>
    </source>
</evidence>
<evidence type="ECO:0000313" key="3">
    <source>
        <dbReference type="RefSeq" id="XP_022753648.1"/>
    </source>
</evidence>
<feature type="compositionally biased region" description="Low complexity" evidence="1">
    <location>
        <begin position="88"/>
        <end position="116"/>
    </location>
</feature>
<dbReference type="AlphaFoldDB" id="A0A6P5ZL97"/>
<dbReference type="Proteomes" id="UP000515121">
    <property type="component" value="Unplaced"/>
</dbReference>
<dbReference type="InterPro" id="IPR039620">
    <property type="entry name" value="BKI1/MAKR1/3/4"/>
</dbReference>
<dbReference type="PANTHER" id="PTHR33312:SF35">
    <property type="entry name" value="TPRXL"/>
    <property type="match status" value="1"/>
</dbReference>
<dbReference type="OrthoDB" id="1917218at2759"/>
<name>A0A6P5ZL97_DURZI</name>
<dbReference type="PANTHER" id="PTHR33312">
    <property type="entry name" value="MEMBRANE-ASSOCIATED KINASE REGULATOR 4-RELATED"/>
    <property type="match status" value="1"/>
</dbReference>
<protein>
    <submittedName>
        <fullName evidence="3">Uncharacterized protein LOC111301948</fullName>
    </submittedName>
</protein>
<evidence type="ECO:0000256" key="1">
    <source>
        <dbReference type="SAM" id="MobiDB-lite"/>
    </source>
</evidence>
<dbReference type="GO" id="GO:0005886">
    <property type="term" value="C:plasma membrane"/>
    <property type="evidence" value="ECO:0007669"/>
    <property type="project" value="InterPro"/>
</dbReference>
<keyword evidence="2" id="KW-1185">Reference proteome</keyword>
<organism evidence="2 3">
    <name type="scientific">Durio zibethinus</name>
    <name type="common">Durian</name>
    <dbReference type="NCBI Taxonomy" id="66656"/>
    <lineage>
        <taxon>Eukaryota</taxon>
        <taxon>Viridiplantae</taxon>
        <taxon>Streptophyta</taxon>
        <taxon>Embryophyta</taxon>
        <taxon>Tracheophyta</taxon>
        <taxon>Spermatophyta</taxon>
        <taxon>Magnoliopsida</taxon>
        <taxon>eudicotyledons</taxon>
        <taxon>Gunneridae</taxon>
        <taxon>Pentapetalae</taxon>
        <taxon>rosids</taxon>
        <taxon>malvids</taxon>
        <taxon>Malvales</taxon>
        <taxon>Malvaceae</taxon>
        <taxon>Helicteroideae</taxon>
        <taxon>Durio</taxon>
    </lineage>
</organism>
<feature type="region of interest" description="Disordered" evidence="1">
    <location>
        <begin position="86"/>
        <end position="116"/>
    </location>
</feature>
<sequence length="203" mass="22902">MIKNLPWKSQARSSSGEIFSIPSTPNQLHDSEFEFGCFKQDSPSQGPYRTSPADHLFFNGRLLPHAFPLQPTTMVATDHDSCVTRRTSSISSKHSLMSSRNNSTNSRSSCSNARTSSSDNSVRVILYHGKSMQYITPVPVLKRVVSRRKNSGVVVKEALRAKKQGDHHQERSTGRGMSRSCLRLFRLFLLAYRECHTMEPSRK</sequence>
<accession>A0A6P5ZL97</accession>
<dbReference type="GeneID" id="111301948"/>
<dbReference type="KEGG" id="dzi:111301948"/>
<proteinExistence type="predicted"/>
<gene>
    <name evidence="3" type="primary">LOC111301948</name>
</gene>
<dbReference type="RefSeq" id="XP_022753648.1">
    <property type="nucleotide sequence ID" value="XM_022897913.1"/>
</dbReference>
<dbReference type="GO" id="GO:0019210">
    <property type="term" value="F:kinase inhibitor activity"/>
    <property type="evidence" value="ECO:0007669"/>
    <property type="project" value="InterPro"/>
</dbReference>